<gene>
    <name evidence="3" type="ORF">QBC40DRAFT_166694</name>
</gene>
<keyword evidence="1" id="KW-0040">ANK repeat</keyword>
<dbReference type="Pfam" id="PF06985">
    <property type="entry name" value="HET"/>
    <property type="match status" value="1"/>
</dbReference>
<evidence type="ECO:0000313" key="3">
    <source>
        <dbReference type="EMBL" id="KAK4203557.1"/>
    </source>
</evidence>
<dbReference type="SMART" id="SM00248">
    <property type="entry name" value="ANK"/>
    <property type="match status" value="6"/>
</dbReference>
<proteinExistence type="predicted"/>
<comment type="caution">
    <text evidence="3">The sequence shown here is derived from an EMBL/GenBank/DDBJ whole genome shotgun (WGS) entry which is preliminary data.</text>
</comment>
<evidence type="ECO:0000256" key="1">
    <source>
        <dbReference type="PROSITE-ProRule" id="PRU00023"/>
    </source>
</evidence>
<dbReference type="SUPFAM" id="SSF48403">
    <property type="entry name" value="Ankyrin repeat"/>
    <property type="match status" value="1"/>
</dbReference>
<dbReference type="PANTHER" id="PTHR24148:SF78">
    <property type="entry name" value="HETEROKARYON INCOMPATIBILITY DOMAIN-CONTAINING PROTEIN"/>
    <property type="match status" value="1"/>
</dbReference>
<dbReference type="EMBL" id="MU863888">
    <property type="protein sequence ID" value="KAK4203557.1"/>
    <property type="molecule type" value="Genomic_DNA"/>
</dbReference>
<dbReference type="Gene3D" id="1.25.40.20">
    <property type="entry name" value="Ankyrin repeat-containing domain"/>
    <property type="match status" value="2"/>
</dbReference>
<feature type="repeat" description="ANK" evidence="1">
    <location>
        <begin position="534"/>
        <end position="558"/>
    </location>
</feature>
<organism evidence="3 4">
    <name type="scientific">Triangularia verruculosa</name>
    <dbReference type="NCBI Taxonomy" id="2587418"/>
    <lineage>
        <taxon>Eukaryota</taxon>
        <taxon>Fungi</taxon>
        <taxon>Dikarya</taxon>
        <taxon>Ascomycota</taxon>
        <taxon>Pezizomycotina</taxon>
        <taxon>Sordariomycetes</taxon>
        <taxon>Sordariomycetidae</taxon>
        <taxon>Sordariales</taxon>
        <taxon>Podosporaceae</taxon>
        <taxon>Triangularia</taxon>
    </lineage>
</organism>
<dbReference type="PANTHER" id="PTHR24148">
    <property type="entry name" value="ANKYRIN REPEAT DOMAIN-CONTAINING PROTEIN 39 HOMOLOG-RELATED"/>
    <property type="match status" value="1"/>
</dbReference>
<feature type="domain" description="Heterokaryon incompatibility" evidence="2">
    <location>
        <begin position="71"/>
        <end position="207"/>
    </location>
</feature>
<dbReference type="InterPro" id="IPR002110">
    <property type="entry name" value="Ankyrin_rpt"/>
</dbReference>
<reference evidence="3" key="2">
    <citation type="submission" date="2023-05" db="EMBL/GenBank/DDBJ databases">
        <authorList>
            <consortium name="Lawrence Berkeley National Laboratory"/>
            <person name="Steindorff A."/>
            <person name="Hensen N."/>
            <person name="Bonometti L."/>
            <person name="Westerberg I."/>
            <person name="Brannstrom I.O."/>
            <person name="Guillou S."/>
            <person name="Cros-Aarteil S."/>
            <person name="Calhoun S."/>
            <person name="Haridas S."/>
            <person name="Kuo A."/>
            <person name="Mondo S."/>
            <person name="Pangilinan J."/>
            <person name="Riley R."/>
            <person name="Labutti K."/>
            <person name="Andreopoulos B."/>
            <person name="Lipzen A."/>
            <person name="Chen C."/>
            <person name="Yanf M."/>
            <person name="Daum C."/>
            <person name="Ng V."/>
            <person name="Clum A."/>
            <person name="Ohm R."/>
            <person name="Martin F."/>
            <person name="Silar P."/>
            <person name="Natvig D."/>
            <person name="Lalanne C."/>
            <person name="Gautier V."/>
            <person name="Ament-Velasquez S.L."/>
            <person name="Kruys A."/>
            <person name="Hutchinson M.I."/>
            <person name="Powell A.J."/>
            <person name="Barry K."/>
            <person name="Miller A.N."/>
            <person name="Grigoriev I.V."/>
            <person name="Debuchy R."/>
            <person name="Gladieux P."/>
            <person name="Thoren M.H."/>
            <person name="Johannesson H."/>
        </authorList>
    </citation>
    <scope>NUCLEOTIDE SEQUENCE</scope>
    <source>
        <strain evidence="3">CBS 315.58</strain>
    </source>
</reference>
<dbReference type="InterPro" id="IPR010730">
    <property type="entry name" value="HET"/>
</dbReference>
<protein>
    <submittedName>
        <fullName evidence="3">Ankyrin repeat-containing domain protein</fullName>
    </submittedName>
</protein>
<dbReference type="PROSITE" id="PS50297">
    <property type="entry name" value="ANK_REP_REGION"/>
    <property type="match status" value="1"/>
</dbReference>
<evidence type="ECO:0000259" key="2">
    <source>
        <dbReference type="Pfam" id="PF06985"/>
    </source>
</evidence>
<evidence type="ECO:0000313" key="4">
    <source>
        <dbReference type="Proteomes" id="UP001303160"/>
    </source>
</evidence>
<dbReference type="InterPro" id="IPR052895">
    <property type="entry name" value="HetReg/Transcr_Mod"/>
</dbReference>
<dbReference type="AlphaFoldDB" id="A0AAN7AYV5"/>
<keyword evidence="4" id="KW-1185">Reference proteome</keyword>
<dbReference type="Pfam" id="PF12796">
    <property type="entry name" value="Ank_2"/>
    <property type="match status" value="2"/>
</dbReference>
<name>A0AAN7AYV5_9PEZI</name>
<dbReference type="PROSITE" id="PS50088">
    <property type="entry name" value="ANK_REPEAT"/>
    <property type="match status" value="1"/>
</dbReference>
<accession>A0AAN7AYV5</accession>
<dbReference type="Proteomes" id="UP001303160">
    <property type="component" value="Unassembled WGS sequence"/>
</dbReference>
<reference evidence="3" key="1">
    <citation type="journal article" date="2023" name="Mol. Phylogenet. Evol.">
        <title>Genome-scale phylogeny and comparative genomics of the fungal order Sordariales.</title>
        <authorList>
            <person name="Hensen N."/>
            <person name="Bonometti L."/>
            <person name="Westerberg I."/>
            <person name="Brannstrom I.O."/>
            <person name="Guillou S."/>
            <person name="Cros-Aarteil S."/>
            <person name="Calhoun S."/>
            <person name="Haridas S."/>
            <person name="Kuo A."/>
            <person name="Mondo S."/>
            <person name="Pangilinan J."/>
            <person name="Riley R."/>
            <person name="LaButti K."/>
            <person name="Andreopoulos B."/>
            <person name="Lipzen A."/>
            <person name="Chen C."/>
            <person name="Yan M."/>
            <person name="Daum C."/>
            <person name="Ng V."/>
            <person name="Clum A."/>
            <person name="Steindorff A."/>
            <person name="Ohm R.A."/>
            <person name="Martin F."/>
            <person name="Silar P."/>
            <person name="Natvig D.O."/>
            <person name="Lalanne C."/>
            <person name="Gautier V."/>
            <person name="Ament-Velasquez S.L."/>
            <person name="Kruys A."/>
            <person name="Hutchinson M.I."/>
            <person name="Powell A.J."/>
            <person name="Barry K."/>
            <person name="Miller A.N."/>
            <person name="Grigoriev I.V."/>
            <person name="Debuchy R."/>
            <person name="Gladieux P."/>
            <person name="Hiltunen Thoren M."/>
            <person name="Johannesson H."/>
        </authorList>
    </citation>
    <scope>NUCLEOTIDE SEQUENCE</scope>
    <source>
        <strain evidence="3">CBS 315.58</strain>
    </source>
</reference>
<dbReference type="InterPro" id="IPR036770">
    <property type="entry name" value="Ankyrin_rpt-contain_sf"/>
</dbReference>
<sequence length="774" mass="87840">MEAKEDALFFLTFTPSTLSTVFPNRRSYVYRPLAEGFIRLLRIHPHPNPGATIECSILEYPLLSSQRTGLYEALSYVWGPPPPEENPPLILVDGREFVVGENLYAALLSLRDPWLERIIWIDAICINQRDDDEKGHQVGSMAKIYSRAREVLVWLGPATASSGRALKVIQSFATLSEDEAGAELEDKLGIKELLERHWFKRIWVLQEVAAARHVVIKCGSDEVTGQAFCSGIEVLVRRWKAEQDGEMQFLDALFNSVTRLMRTADRRPRHEQDASPRFYLNISPVGDLIEMYGHREATDCRDKVYALLGMCSDDPGAAGLMPNYSISWESLIQQLMSFILKLSRPDVMNISANGDKIVIKSQGYVLGMVLEEARELGWIQRAQQTDLMWKDPVKGDTMCWSSTGDDRRTADAAIVKLLSRTSRSLDSDWPVCRSLLWLAALTEKKDLAQHILELGVVSGVQEMCWAIQEGHPAIAHFLFDTGRMAKDGEWWRPALDNDGKTALMLAIDRKLYNRKTIKCLFEAGLGQLDVKDCQGRTPLMLAAYWRHKEIVRLIIDTGHHHINARDDNGDTALVYAMTTPSGGLHSRAHRTAMYLINRLADQIDLDVRDRHGRTILMLAARQGWGQVFSHLIETGHADLNAVDHEGRTALMHSLRGFPGSRIEMTLRIAICTILVDDRVNVEITDVNGESALTWMQEMQRKQRERDGKDGKDAKDDEWARYRRAQLQYHVEKIQSSFWSGRWGDLEDNDPEMVRPEEGWRMFAYPDDEVAASGL</sequence>